<dbReference type="EMBL" id="JAEMWU010000001">
    <property type="protein sequence ID" value="MBN8204363.1"/>
    <property type="molecule type" value="Genomic_DNA"/>
</dbReference>
<proteinExistence type="predicted"/>
<dbReference type="SUPFAM" id="SSF46785">
    <property type="entry name" value="Winged helix' DNA-binding domain"/>
    <property type="match status" value="1"/>
</dbReference>
<dbReference type="GO" id="GO:0003677">
    <property type="term" value="F:DNA binding"/>
    <property type="evidence" value="ECO:0007669"/>
    <property type="project" value="UniProtKB-KW"/>
</dbReference>
<feature type="domain" description="HTH marR-type" evidence="4">
    <location>
        <begin position="9"/>
        <end position="142"/>
    </location>
</feature>
<dbReference type="Pfam" id="PF01047">
    <property type="entry name" value="MarR"/>
    <property type="match status" value="1"/>
</dbReference>
<evidence type="ECO:0000256" key="3">
    <source>
        <dbReference type="ARBA" id="ARBA00023163"/>
    </source>
</evidence>
<name>A0A939DUN1_9MICO</name>
<dbReference type="PROSITE" id="PS01117">
    <property type="entry name" value="HTH_MARR_1"/>
    <property type="match status" value="1"/>
</dbReference>
<dbReference type="InterPro" id="IPR023187">
    <property type="entry name" value="Tscrpt_reg_MarR-type_CS"/>
</dbReference>
<dbReference type="Gene3D" id="1.10.10.10">
    <property type="entry name" value="Winged helix-like DNA-binding domain superfamily/Winged helix DNA-binding domain"/>
    <property type="match status" value="1"/>
</dbReference>
<evidence type="ECO:0000256" key="2">
    <source>
        <dbReference type="ARBA" id="ARBA00023125"/>
    </source>
</evidence>
<dbReference type="Proteomes" id="UP000664385">
    <property type="component" value="Unassembled WGS sequence"/>
</dbReference>
<dbReference type="PROSITE" id="PS50995">
    <property type="entry name" value="HTH_MARR_2"/>
    <property type="match status" value="1"/>
</dbReference>
<reference evidence="5" key="1">
    <citation type="submission" date="2020-12" db="EMBL/GenBank/DDBJ databases">
        <title>PHA producing bacteria isolated from mangrove.</title>
        <authorList>
            <person name="Zheng W."/>
            <person name="Yu S."/>
            <person name="Huang Y."/>
        </authorList>
    </citation>
    <scope>NUCLEOTIDE SEQUENCE</scope>
    <source>
        <strain evidence="5">GN8-5</strain>
    </source>
</reference>
<dbReference type="GO" id="GO:0003700">
    <property type="term" value="F:DNA-binding transcription factor activity"/>
    <property type="evidence" value="ECO:0007669"/>
    <property type="project" value="InterPro"/>
</dbReference>
<comment type="caution">
    <text evidence="5">The sequence shown here is derived from an EMBL/GenBank/DDBJ whole genome shotgun (WGS) entry which is preliminary data.</text>
</comment>
<evidence type="ECO:0000256" key="1">
    <source>
        <dbReference type="ARBA" id="ARBA00023015"/>
    </source>
</evidence>
<evidence type="ECO:0000259" key="4">
    <source>
        <dbReference type="PROSITE" id="PS50995"/>
    </source>
</evidence>
<dbReference type="InterPro" id="IPR052526">
    <property type="entry name" value="HTH-type_Bedaq_tolerance"/>
</dbReference>
<sequence>MTADLPATATELRYAVFRLARRLRCARAVDSLSDAQLAILGGLRAHGRHTLSRLAERERVTAPTMSAIVGGLVEMGLVVRIPDEDDRRRVHVEITPQGEDVVTETIRRRDELLAAMITDAGLDDSDLAVLREAAALLQKMADA</sequence>
<keyword evidence="1" id="KW-0805">Transcription regulation</keyword>
<accession>A0A939DUN1</accession>
<gene>
    <name evidence="5" type="ORF">JF543_00150</name>
</gene>
<organism evidence="5 6">
    <name type="scientific">Microbacterium esteraromaticum</name>
    <dbReference type="NCBI Taxonomy" id="57043"/>
    <lineage>
        <taxon>Bacteria</taxon>
        <taxon>Bacillati</taxon>
        <taxon>Actinomycetota</taxon>
        <taxon>Actinomycetes</taxon>
        <taxon>Micrococcales</taxon>
        <taxon>Microbacteriaceae</taxon>
        <taxon>Microbacterium</taxon>
    </lineage>
</organism>
<evidence type="ECO:0000313" key="5">
    <source>
        <dbReference type="EMBL" id="MBN8204363.1"/>
    </source>
</evidence>
<dbReference type="InterPro" id="IPR000835">
    <property type="entry name" value="HTH_MarR-typ"/>
</dbReference>
<dbReference type="AlphaFoldDB" id="A0A939DUN1"/>
<dbReference type="InterPro" id="IPR036390">
    <property type="entry name" value="WH_DNA-bd_sf"/>
</dbReference>
<protein>
    <submittedName>
        <fullName evidence="5">MarR family transcriptional regulator</fullName>
    </submittedName>
</protein>
<evidence type="ECO:0000313" key="6">
    <source>
        <dbReference type="Proteomes" id="UP000664385"/>
    </source>
</evidence>
<dbReference type="RefSeq" id="WP_206822397.1">
    <property type="nucleotide sequence ID" value="NZ_JAEMWU010000001.1"/>
</dbReference>
<keyword evidence="3" id="KW-0804">Transcription</keyword>
<dbReference type="PANTHER" id="PTHR39515">
    <property type="entry name" value="CONSERVED PROTEIN"/>
    <property type="match status" value="1"/>
</dbReference>
<dbReference type="InterPro" id="IPR036388">
    <property type="entry name" value="WH-like_DNA-bd_sf"/>
</dbReference>
<keyword evidence="2" id="KW-0238">DNA-binding</keyword>
<dbReference type="SMART" id="SM00347">
    <property type="entry name" value="HTH_MARR"/>
    <property type="match status" value="1"/>
</dbReference>
<dbReference type="PANTHER" id="PTHR39515:SF2">
    <property type="entry name" value="HTH-TYPE TRANSCRIPTIONAL REGULATOR RV0880"/>
    <property type="match status" value="1"/>
</dbReference>